<dbReference type="InterPro" id="IPR019454">
    <property type="entry name" value="Lipoprot_YkyA-like"/>
</dbReference>
<gene>
    <name evidence="2" type="ORF">B4102_3545</name>
</gene>
<proteinExistence type="predicted"/>
<keyword evidence="3" id="KW-1185">Reference proteome</keyword>
<comment type="caution">
    <text evidence="2">The sequence shown here is derived from an EMBL/GenBank/DDBJ whole genome shotgun (WGS) entry which is preliminary data.</text>
</comment>
<dbReference type="PATRIC" id="fig|46224.3.peg.4357"/>
<evidence type="ECO:0000313" key="2">
    <source>
        <dbReference type="EMBL" id="KYC96643.1"/>
    </source>
</evidence>
<dbReference type="SUPFAM" id="SSF140423">
    <property type="entry name" value="MW0975(SA0943)-like"/>
    <property type="match status" value="1"/>
</dbReference>
<evidence type="ECO:0000313" key="3">
    <source>
        <dbReference type="Proteomes" id="UP000075666"/>
    </source>
</evidence>
<dbReference type="Proteomes" id="UP000075666">
    <property type="component" value="Unassembled WGS sequence"/>
</dbReference>
<feature type="coiled-coil region" evidence="1">
    <location>
        <begin position="175"/>
        <end position="212"/>
    </location>
</feature>
<keyword evidence="1" id="KW-0175">Coiled coil</keyword>
<evidence type="ECO:0000256" key="1">
    <source>
        <dbReference type="SAM" id="Coils"/>
    </source>
</evidence>
<dbReference type="EMBL" id="LQYN01000090">
    <property type="protein sequence ID" value="KYC96643.1"/>
    <property type="molecule type" value="Genomic_DNA"/>
</dbReference>
<dbReference type="RefSeq" id="WP_066234296.1">
    <property type="nucleotide sequence ID" value="NZ_JALKTV010000018.1"/>
</dbReference>
<dbReference type="Pfam" id="PF10368">
    <property type="entry name" value="YkyA"/>
    <property type="match status" value="1"/>
</dbReference>
<sequence length="224" mass="26387">MKKKGTIKTIVLIFVIVTASITILVGCESANKEIATIYLHLEKAANKESSLSKYQNELNNLQKEENKLYTSILNLKVTSKKIDPILDKARESLQKRQKLIQKENTIIENSYNEAKKIKPIMKKIDDQTLRNKTKKVANSINKRYEIYKKIYNLSNENIKADQKLYNYLQQKNIHITNYDKQIKKFNKDNKQLKDLKEQFNLYTKQYNKEKMTLYKAGNLKWSSK</sequence>
<dbReference type="InterPro" id="IPR036785">
    <property type="entry name" value="YkyA-like_sf"/>
</dbReference>
<dbReference type="PROSITE" id="PS51257">
    <property type="entry name" value="PROKAR_LIPOPROTEIN"/>
    <property type="match status" value="1"/>
</dbReference>
<protein>
    <recommendedName>
        <fullName evidence="4">Lipoprotein</fullName>
    </recommendedName>
</protein>
<dbReference type="STRING" id="46224.B4102_3545"/>
<dbReference type="AlphaFoldDB" id="A0A150KLZ6"/>
<dbReference type="OrthoDB" id="2576511at2"/>
<evidence type="ECO:0008006" key="4">
    <source>
        <dbReference type="Google" id="ProtNLM"/>
    </source>
</evidence>
<reference evidence="2 3" key="1">
    <citation type="submission" date="2016-01" db="EMBL/GenBank/DDBJ databases">
        <title>Genome Sequences of Twelve Sporeforming Bacillus Species Isolated from Foods.</title>
        <authorList>
            <person name="Berendsen E.M."/>
            <person name="Wells-Bennik M.H."/>
            <person name="Krawcyk A.O."/>
            <person name="De Jong A."/>
            <person name="Holsappel S."/>
            <person name="Eijlander R.T."/>
            <person name="Kuipers O.P."/>
        </authorList>
    </citation>
    <scope>NUCLEOTIDE SEQUENCE [LARGE SCALE GENOMIC DNA]</scope>
    <source>
        <strain evidence="2 3">B4102</strain>
    </source>
</reference>
<accession>A0A150KLZ6</accession>
<dbReference type="Gene3D" id="1.20.120.570">
    <property type="entry name" value="YkyA-like"/>
    <property type="match status" value="1"/>
</dbReference>
<feature type="coiled-coil region" evidence="1">
    <location>
        <begin position="44"/>
        <end position="71"/>
    </location>
</feature>
<organism evidence="2 3">
    <name type="scientific">Heyndrickxia sporothermodurans</name>
    <dbReference type="NCBI Taxonomy" id="46224"/>
    <lineage>
        <taxon>Bacteria</taxon>
        <taxon>Bacillati</taxon>
        <taxon>Bacillota</taxon>
        <taxon>Bacilli</taxon>
        <taxon>Bacillales</taxon>
        <taxon>Bacillaceae</taxon>
        <taxon>Heyndrickxia</taxon>
    </lineage>
</organism>
<name>A0A150KLZ6_9BACI</name>